<protein>
    <submittedName>
        <fullName evidence="4">Peptide-binding protein</fullName>
    </submittedName>
</protein>
<evidence type="ECO:0000259" key="3">
    <source>
        <dbReference type="Pfam" id="PF08239"/>
    </source>
</evidence>
<feature type="compositionally biased region" description="Basic and acidic residues" evidence="1">
    <location>
        <begin position="204"/>
        <end position="259"/>
    </location>
</feature>
<feature type="domain" description="SH3b" evidence="3">
    <location>
        <begin position="31"/>
        <end position="80"/>
    </location>
</feature>
<dbReference type="RefSeq" id="WP_135165284.1">
    <property type="nucleotide sequence ID" value="NZ_SPQS01000012.1"/>
</dbReference>
<proteinExistence type="predicted"/>
<feature type="compositionally biased region" description="Low complexity" evidence="1">
    <location>
        <begin position="278"/>
        <end position="293"/>
    </location>
</feature>
<dbReference type="Proteomes" id="UP000297700">
    <property type="component" value="Unassembled WGS sequence"/>
</dbReference>
<evidence type="ECO:0000256" key="2">
    <source>
        <dbReference type="SAM" id="SignalP"/>
    </source>
</evidence>
<comment type="caution">
    <text evidence="4">The sequence shown here is derived from an EMBL/GenBank/DDBJ whole genome shotgun (WGS) entry which is preliminary data.</text>
</comment>
<organism evidence="4 5">
    <name type="scientific">Bradyrhizobium frederickii</name>
    <dbReference type="NCBI Taxonomy" id="2560054"/>
    <lineage>
        <taxon>Bacteria</taxon>
        <taxon>Pseudomonadati</taxon>
        <taxon>Pseudomonadota</taxon>
        <taxon>Alphaproteobacteria</taxon>
        <taxon>Hyphomicrobiales</taxon>
        <taxon>Nitrobacteraceae</taxon>
        <taxon>Bradyrhizobium</taxon>
    </lineage>
</organism>
<dbReference type="Gene3D" id="2.30.30.40">
    <property type="entry name" value="SH3 Domains"/>
    <property type="match status" value="1"/>
</dbReference>
<name>A0A4Y9P2V1_9BRAD</name>
<keyword evidence="2" id="KW-0732">Signal</keyword>
<evidence type="ECO:0000256" key="1">
    <source>
        <dbReference type="SAM" id="MobiDB-lite"/>
    </source>
</evidence>
<dbReference type="EMBL" id="SPQS01000012">
    <property type="protein sequence ID" value="TFV73083.1"/>
    <property type="molecule type" value="Genomic_DNA"/>
</dbReference>
<sequence length="350" mass="37221">MKFKTVLIAALLLAPTAALAAPGIVTVSTGLRAGPGAGFPLVDRIPGGARVNIHGCLRGNAWCDVSFSDDRGWVSSQYLEYLYRNHYVYLPDYADVIDVPVVPFVLTSYWSSYYSGRPWYRRHAYWNSYWSSHQSIATRMTLDPRAARIGRAATRDAAVALEREGVRGKGAAISGRNAANARPDAAIATRDAAIAKRDTAITKRDAATTRRDAPITKRDAAVAADRTRAGRSERIAHERTNVQARNPRDAQARMMHERAASPAAVRTQPMGRAHEAPRVSAAPAARPATPHVAQPNVSHGAPMNARAQMPAPRAAAPAMPHGGGGAPHVNAAPRGGGAQAGGPGGGHQKH</sequence>
<evidence type="ECO:0000313" key="5">
    <source>
        <dbReference type="Proteomes" id="UP000297700"/>
    </source>
</evidence>
<dbReference type="AlphaFoldDB" id="A0A4Y9P2V1"/>
<dbReference type="Pfam" id="PF08239">
    <property type="entry name" value="SH3_3"/>
    <property type="match status" value="1"/>
</dbReference>
<feature type="signal peptide" evidence="2">
    <location>
        <begin position="1"/>
        <end position="20"/>
    </location>
</feature>
<evidence type="ECO:0000313" key="4">
    <source>
        <dbReference type="EMBL" id="TFV73083.1"/>
    </source>
</evidence>
<feature type="compositionally biased region" description="Gly residues" evidence="1">
    <location>
        <begin position="334"/>
        <end position="350"/>
    </location>
</feature>
<dbReference type="InterPro" id="IPR003646">
    <property type="entry name" value="SH3-like_bac-type"/>
</dbReference>
<feature type="region of interest" description="Disordered" evidence="1">
    <location>
        <begin position="204"/>
        <end position="350"/>
    </location>
</feature>
<feature type="compositionally biased region" description="Low complexity" evidence="1">
    <location>
        <begin position="301"/>
        <end position="320"/>
    </location>
</feature>
<gene>
    <name evidence="4" type="ORF">E4K64_21315</name>
</gene>
<feature type="chain" id="PRO_5021327413" evidence="2">
    <location>
        <begin position="21"/>
        <end position="350"/>
    </location>
</feature>
<accession>A0A4Y9P2V1</accession>
<reference evidence="4 5" key="1">
    <citation type="submission" date="2019-03" db="EMBL/GenBank/DDBJ databases">
        <title>Bradyrhizobium strains diversity.</title>
        <authorList>
            <person name="Urquiaga M.C.O."/>
            <person name="Hungria M."/>
            <person name="Delamuta J.R.M."/>
            <person name="Klepa M.S."/>
        </authorList>
    </citation>
    <scope>NUCLEOTIDE SEQUENCE [LARGE SCALE GENOMIC DNA]</scope>
    <source>
        <strain evidence="4 5">CNPSo 3426</strain>
    </source>
</reference>